<reference evidence="2" key="1">
    <citation type="submission" date="2017-05" db="UniProtKB">
        <authorList>
            <consortium name="EnsemblMetazoa"/>
        </authorList>
    </citation>
    <scope>IDENTIFICATION</scope>
</reference>
<dbReference type="Pfam" id="PF25273">
    <property type="entry name" value="DUF7869"/>
    <property type="match status" value="1"/>
</dbReference>
<dbReference type="EnsemblMetazoa" id="Aqu2.1.17373_001">
    <property type="protein sequence ID" value="Aqu2.1.17373_001"/>
    <property type="gene ID" value="Aqu2.1.17373"/>
</dbReference>
<dbReference type="InterPro" id="IPR057191">
    <property type="entry name" value="DUF7869"/>
</dbReference>
<evidence type="ECO:0000259" key="1">
    <source>
        <dbReference type="Pfam" id="PF25273"/>
    </source>
</evidence>
<feature type="domain" description="DUF7869" evidence="1">
    <location>
        <begin position="55"/>
        <end position="149"/>
    </location>
</feature>
<dbReference type="InParanoid" id="A0A1X7TRE4"/>
<sequence>KVLKKTKDAIKKLDLTIERPVNQVKVDGHYSFDYAQQVHYPSDPLQPGCIYFLTPMKCGLFGVCCEAFRRHVTYLVDDVMDTGKGANTAVRYIHHYIENQGINASIIHLNADNCIGQNINNTVIQYLAWRVQAHRNKWIKISFHSVGHTISSHQTCALGSSKSYL</sequence>
<organism evidence="2">
    <name type="scientific">Amphimedon queenslandica</name>
    <name type="common">Sponge</name>
    <dbReference type="NCBI Taxonomy" id="400682"/>
    <lineage>
        <taxon>Eukaryota</taxon>
        <taxon>Metazoa</taxon>
        <taxon>Porifera</taxon>
        <taxon>Demospongiae</taxon>
        <taxon>Heteroscleromorpha</taxon>
        <taxon>Haplosclerida</taxon>
        <taxon>Niphatidae</taxon>
        <taxon>Amphimedon</taxon>
    </lineage>
</organism>
<dbReference type="AlphaFoldDB" id="A0A1X7TRE4"/>
<accession>A0A1X7TRE4</accession>
<name>A0A1X7TRE4_AMPQE</name>
<proteinExistence type="predicted"/>
<protein>
    <recommendedName>
        <fullName evidence="1">DUF7869 domain-containing protein</fullName>
    </recommendedName>
</protein>
<dbReference type="OrthoDB" id="10033306at2759"/>
<dbReference type="PANTHER" id="PTHR34415:SF1">
    <property type="entry name" value="INTEGRASE CATALYTIC DOMAIN-CONTAINING PROTEIN"/>
    <property type="match status" value="1"/>
</dbReference>
<evidence type="ECO:0000313" key="2">
    <source>
        <dbReference type="EnsemblMetazoa" id="Aqu2.1.17373_001"/>
    </source>
</evidence>
<dbReference type="PANTHER" id="PTHR34415">
    <property type="entry name" value="INTEGRASE CATALYTIC DOMAIN-CONTAINING PROTEIN"/>
    <property type="match status" value="1"/>
</dbReference>